<evidence type="ECO:0000256" key="6">
    <source>
        <dbReference type="SAM" id="MobiDB-lite"/>
    </source>
</evidence>
<dbReference type="OrthoDB" id="5951908at2759"/>
<keyword evidence="9" id="KW-1185">Reference proteome</keyword>
<reference evidence="7" key="1">
    <citation type="submission" date="2020-05" db="UniProtKB">
        <authorList>
            <consortium name="EnsemblMetazoa"/>
        </authorList>
    </citation>
    <scope>IDENTIFICATION</scope>
    <source>
        <strain evidence="7">BB02</strain>
    </source>
</reference>
<dbReference type="VEuPathDB" id="VectorBase:BGLAX_027850"/>
<keyword evidence="5" id="KW-0539">Nucleus</keyword>
<accession>A0A2C9M4D1</accession>
<evidence type="ECO:0000256" key="5">
    <source>
        <dbReference type="ARBA" id="ARBA00023242"/>
    </source>
</evidence>
<dbReference type="GeneID" id="106051380"/>
<sequence>MNKESTMANINRRRSTPSADGQQSLMTAINRFVQAVDLMDDTVMIPCRLRDIPVESIPIPCLQEENNNKAVIPAIPVSGDLYHFYAMLHAIRSEIIAGPLPIVDDDQSDNTDDSVDESDPIGENAKKTAAAFRYHLRGLFGLLHQMTETAKYLSNRYEREVTCHNGISSVSSFNM</sequence>
<dbReference type="RefSeq" id="XP_013062012.1">
    <property type="nucleotide sequence ID" value="XM_013206558.2"/>
</dbReference>
<dbReference type="EnsemblMetazoa" id="BGLB038350-RA">
    <property type="protein sequence ID" value="BGLB038350-PA"/>
    <property type="gene ID" value="BGLB038350"/>
</dbReference>
<proteinExistence type="inferred from homology"/>
<evidence type="ECO:0000256" key="4">
    <source>
        <dbReference type="ARBA" id="ARBA00022490"/>
    </source>
</evidence>
<dbReference type="InterPro" id="IPR053719">
    <property type="entry name" value="Lipogen_MT_Stabilize_sf"/>
</dbReference>
<feature type="region of interest" description="Disordered" evidence="6">
    <location>
        <begin position="102"/>
        <end position="122"/>
    </location>
</feature>
<dbReference type="STRING" id="6526.A0A2C9M4D1"/>
<dbReference type="GO" id="GO:0046890">
    <property type="term" value="P:regulation of lipid biosynthetic process"/>
    <property type="evidence" value="ECO:0007669"/>
    <property type="project" value="TreeGrafter"/>
</dbReference>
<dbReference type="Gene3D" id="6.10.140.1610">
    <property type="match status" value="1"/>
</dbReference>
<evidence type="ECO:0000256" key="1">
    <source>
        <dbReference type="ARBA" id="ARBA00004123"/>
    </source>
</evidence>
<protein>
    <submittedName>
        <fullName evidence="10">Mid1-interacting protein 1-B-like</fullName>
    </submittedName>
</protein>
<dbReference type="InterPro" id="IPR009786">
    <property type="entry name" value="Spot_14"/>
</dbReference>
<reference evidence="10" key="2">
    <citation type="submission" date="2025-04" db="UniProtKB">
        <authorList>
            <consortium name="RefSeq"/>
        </authorList>
    </citation>
    <scope>IDENTIFICATION</scope>
</reference>
<dbReference type="GO" id="GO:0005829">
    <property type="term" value="C:cytosol"/>
    <property type="evidence" value="ECO:0007669"/>
    <property type="project" value="TreeGrafter"/>
</dbReference>
<name>A0A2C9M4D1_BIOGL</name>
<evidence type="ECO:0000313" key="10">
    <source>
        <dbReference type="RefSeq" id="XP_013062012.1"/>
    </source>
</evidence>
<dbReference type="AlphaFoldDB" id="A0A2C9M4D1"/>
<comment type="similarity">
    <text evidence="3">Belongs to the SPOT14 family.</text>
</comment>
<organism evidence="7 8">
    <name type="scientific">Biomphalaria glabrata</name>
    <name type="common">Bloodfluke planorb</name>
    <name type="synonym">Freshwater snail</name>
    <dbReference type="NCBI Taxonomy" id="6526"/>
    <lineage>
        <taxon>Eukaryota</taxon>
        <taxon>Metazoa</taxon>
        <taxon>Spiralia</taxon>
        <taxon>Lophotrochozoa</taxon>
        <taxon>Mollusca</taxon>
        <taxon>Gastropoda</taxon>
        <taxon>Heterobranchia</taxon>
        <taxon>Euthyneura</taxon>
        <taxon>Panpulmonata</taxon>
        <taxon>Hygrophila</taxon>
        <taxon>Lymnaeoidea</taxon>
        <taxon>Planorbidae</taxon>
        <taxon>Biomphalaria</taxon>
    </lineage>
</organism>
<evidence type="ECO:0000313" key="8">
    <source>
        <dbReference type="Proteomes" id="UP000076420"/>
    </source>
</evidence>
<dbReference type="KEGG" id="bgt:106051380"/>
<evidence type="ECO:0000256" key="3">
    <source>
        <dbReference type="ARBA" id="ARBA00009488"/>
    </source>
</evidence>
<dbReference type="Pfam" id="PF07084">
    <property type="entry name" value="Spot_14"/>
    <property type="match status" value="1"/>
</dbReference>
<dbReference type="OMA" id="EEGNAWK"/>
<dbReference type="Proteomes" id="UP001165740">
    <property type="component" value="Chromosome 15"/>
</dbReference>
<dbReference type="PANTHER" id="PTHR14315:SF17">
    <property type="entry name" value="MIP21584P"/>
    <property type="match status" value="1"/>
</dbReference>
<dbReference type="PANTHER" id="PTHR14315">
    <property type="entry name" value="SPOT14 FAMILY MEMBER"/>
    <property type="match status" value="1"/>
</dbReference>
<dbReference type="Proteomes" id="UP000076420">
    <property type="component" value="Unassembled WGS sequence"/>
</dbReference>
<feature type="region of interest" description="Disordered" evidence="6">
    <location>
        <begin position="1"/>
        <end position="22"/>
    </location>
</feature>
<comment type="subcellular location">
    <subcellularLocation>
        <location evidence="2">Cytoplasm</location>
    </subcellularLocation>
    <subcellularLocation>
        <location evidence="1">Nucleus</location>
    </subcellularLocation>
</comment>
<feature type="compositionally biased region" description="Acidic residues" evidence="6">
    <location>
        <begin position="103"/>
        <end position="120"/>
    </location>
</feature>
<dbReference type="VEuPathDB" id="VectorBase:BGLB038350"/>
<evidence type="ECO:0000256" key="2">
    <source>
        <dbReference type="ARBA" id="ARBA00004496"/>
    </source>
</evidence>
<gene>
    <name evidence="7" type="primary">106051380</name>
    <name evidence="10" type="synonym">LOC106051380</name>
</gene>
<keyword evidence="4" id="KW-0963">Cytoplasm</keyword>
<dbReference type="GO" id="GO:0005634">
    <property type="term" value="C:nucleus"/>
    <property type="evidence" value="ECO:0007669"/>
    <property type="project" value="UniProtKB-SubCell"/>
</dbReference>
<evidence type="ECO:0000313" key="7">
    <source>
        <dbReference type="EnsemblMetazoa" id="BGLB038350-PA"/>
    </source>
</evidence>
<evidence type="ECO:0000313" key="9">
    <source>
        <dbReference type="Proteomes" id="UP001165740"/>
    </source>
</evidence>